<reference evidence="2 3" key="1">
    <citation type="submission" date="2016-03" db="EMBL/GenBank/DDBJ databases">
        <authorList>
            <person name="Ploux O."/>
        </authorList>
    </citation>
    <scope>NUCLEOTIDE SEQUENCE [LARGE SCALE GENOMIC DNA]</scope>
    <source>
        <strain evidence="2 3">UAMH 11012</strain>
    </source>
</reference>
<gene>
    <name evidence="2" type="ORF">PAC_13253</name>
</gene>
<evidence type="ECO:0000256" key="1">
    <source>
        <dbReference type="SAM" id="MobiDB-lite"/>
    </source>
</evidence>
<feature type="compositionally biased region" description="Acidic residues" evidence="1">
    <location>
        <begin position="94"/>
        <end position="104"/>
    </location>
</feature>
<organism evidence="2 3">
    <name type="scientific">Phialocephala subalpina</name>
    <dbReference type="NCBI Taxonomy" id="576137"/>
    <lineage>
        <taxon>Eukaryota</taxon>
        <taxon>Fungi</taxon>
        <taxon>Dikarya</taxon>
        <taxon>Ascomycota</taxon>
        <taxon>Pezizomycotina</taxon>
        <taxon>Leotiomycetes</taxon>
        <taxon>Helotiales</taxon>
        <taxon>Mollisiaceae</taxon>
        <taxon>Phialocephala</taxon>
        <taxon>Phialocephala fortinii species complex</taxon>
    </lineage>
</organism>
<keyword evidence="3" id="KW-1185">Reference proteome</keyword>
<evidence type="ECO:0000313" key="2">
    <source>
        <dbReference type="EMBL" id="CZR63356.1"/>
    </source>
</evidence>
<evidence type="ECO:0000313" key="3">
    <source>
        <dbReference type="Proteomes" id="UP000184330"/>
    </source>
</evidence>
<dbReference type="Proteomes" id="UP000184330">
    <property type="component" value="Unassembled WGS sequence"/>
</dbReference>
<feature type="compositionally biased region" description="Acidic residues" evidence="1">
    <location>
        <begin position="111"/>
        <end position="150"/>
    </location>
</feature>
<proteinExistence type="predicted"/>
<dbReference type="OrthoDB" id="5286775at2759"/>
<protein>
    <submittedName>
        <fullName evidence="2">Uncharacterized protein</fullName>
    </submittedName>
</protein>
<sequence length="464" mass="52046">MDLVYRFRDSVVEYLSPKRRRTVGPTTPSKDDGEPMFDAPASEPQGSKAQTVVMARVTKTYIRNPRKRRFREDEGDTVVTLKPEDSISQVGPTEESEEEEEEEEASRSGEEGSDADEEGGESDLTDADSEEVDGDEMEIEAEDEGQLEVGSDELDAAEISSDQEAEADDEDSDALIDGESQIDEAEIEAHEAAVADAKVKEYLAQQAELALRREDIEKAKAAGDWHPDALVLFERLSLRSFEVILPDVYKMDFKTLPEDLFALPGEDTFVNYNCKSYGYGVKALQGLLRLGVRARDKMAAVGSAEKLIAKGIQDYIKWSERDGGYHQKRFLPVLVVVAAKPHEATSTISAAIEDQMKFLAERHRENLALDEEHINEVGQVEKYRRQPPLLYGIIVARTMVIFTTMDAADPEAKVKHLTHFDFKDKPMDVWNGFAIAYTVIMARNYTMSIKDELEDEPEETDVDL</sequence>
<feature type="region of interest" description="Disordered" evidence="1">
    <location>
        <begin position="17"/>
        <end position="150"/>
    </location>
</feature>
<name>A0A1L7XEG0_9HELO</name>
<accession>A0A1L7XEG0</accession>
<dbReference type="EMBL" id="FJOG01000023">
    <property type="protein sequence ID" value="CZR63356.1"/>
    <property type="molecule type" value="Genomic_DNA"/>
</dbReference>
<dbReference type="AlphaFoldDB" id="A0A1L7XEG0"/>